<evidence type="ECO:0000256" key="2">
    <source>
        <dbReference type="ARBA" id="ARBA00022801"/>
    </source>
</evidence>
<sequence length="435" mass="47138">MRPPPCPPSVTSLRSLLAPPLRRPPLVSAPASSPTASTRRWISDKQSFRTRHGNIKVDLTSKHAIGVAQSRGERPYQEDAYTVSSVIVPQPALKRNVLGVSGAAGWMNDTFEGYPGEDSSPGAEKKRQVAFFAVYDGHGGPQVSTYLRTNLAPLLESCKPSDIAKEVDEYRALGGYLKRYRGGPLDRFRAKSDETKEGREDMGLDEMCVLAFLQADNAVLADPSTKKSGSVATLALVHSLDTPHALPYHSSSLISLTIAHLGDTRALLASTSGRVQTLTENHHGDSRVESERLRQSGTGIVTDSFGESRWGGTLANTRGIGDREFKTLGVIGEPEVSKRVLKGDEWSFLVLFSDGISDAMSDQEVVDLCRGIKDPTQAAKKIVSFAEDVGGEDNMTCIVVPLPGWGRMGGVDSSASRREFRLRQVTGASSRQKRM</sequence>
<dbReference type="OrthoDB" id="416093at2759"/>
<gene>
    <name evidence="7" type="ORF">BCR35DRAFT_305148</name>
</gene>
<evidence type="ECO:0000313" key="7">
    <source>
        <dbReference type="EMBL" id="ORY77995.1"/>
    </source>
</evidence>
<keyword evidence="3 4" id="KW-0904">Protein phosphatase</keyword>
<feature type="compositionally biased region" description="Low complexity" evidence="5">
    <location>
        <begin position="21"/>
        <end position="40"/>
    </location>
</feature>
<evidence type="ECO:0000256" key="3">
    <source>
        <dbReference type="ARBA" id="ARBA00022912"/>
    </source>
</evidence>
<dbReference type="AlphaFoldDB" id="A0A1Y2F4Y7"/>
<dbReference type="STRING" id="106004.A0A1Y2F4Y7"/>
<dbReference type="EMBL" id="MCGR01000030">
    <property type="protein sequence ID" value="ORY77995.1"/>
    <property type="molecule type" value="Genomic_DNA"/>
</dbReference>
<feature type="region of interest" description="Disordered" evidence="5">
    <location>
        <begin position="21"/>
        <end position="41"/>
    </location>
</feature>
<dbReference type="PROSITE" id="PS01032">
    <property type="entry name" value="PPM_1"/>
    <property type="match status" value="1"/>
</dbReference>
<dbReference type="InParanoid" id="A0A1Y2F4Y7"/>
<evidence type="ECO:0000313" key="8">
    <source>
        <dbReference type="Proteomes" id="UP000193467"/>
    </source>
</evidence>
<dbReference type="InterPro" id="IPR036457">
    <property type="entry name" value="PPM-type-like_dom_sf"/>
</dbReference>
<dbReference type="InterPro" id="IPR001932">
    <property type="entry name" value="PPM-type_phosphatase-like_dom"/>
</dbReference>
<feature type="domain" description="PPM-type phosphatase" evidence="6">
    <location>
        <begin position="64"/>
        <end position="402"/>
    </location>
</feature>
<comment type="similarity">
    <text evidence="4">Belongs to the PP2C family.</text>
</comment>
<protein>
    <submittedName>
        <fullName evidence="7">Phosphatase 2C-like domain-containing protein</fullName>
    </submittedName>
</protein>
<dbReference type="PROSITE" id="PS51746">
    <property type="entry name" value="PPM_2"/>
    <property type="match status" value="1"/>
</dbReference>
<keyword evidence="1" id="KW-0479">Metal-binding</keyword>
<dbReference type="SMART" id="SM00332">
    <property type="entry name" value="PP2Cc"/>
    <property type="match status" value="1"/>
</dbReference>
<proteinExistence type="inferred from homology"/>
<dbReference type="PANTHER" id="PTHR13832:SF589">
    <property type="entry name" value="[PYRUVATE DEHYDROGENASE [ACETYL-TRANSFERRING]]-PHOSPHATASE 2, MITOCHONDRIAL"/>
    <property type="match status" value="1"/>
</dbReference>
<dbReference type="InterPro" id="IPR000222">
    <property type="entry name" value="PP2C_BS"/>
</dbReference>
<dbReference type="InterPro" id="IPR015655">
    <property type="entry name" value="PP2C"/>
</dbReference>
<organism evidence="7 8">
    <name type="scientific">Leucosporidium creatinivorum</name>
    <dbReference type="NCBI Taxonomy" id="106004"/>
    <lineage>
        <taxon>Eukaryota</taxon>
        <taxon>Fungi</taxon>
        <taxon>Dikarya</taxon>
        <taxon>Basidiomycota</taxon>
        <taxon>Pucciniomycotina</taxon>
        <taxon>Microbotryomycetes</taxon>
        <taxon>Leucosporidiales</taxon>
        <taxon>Leucosporidium</taxon>
    </lineage>
</organism>
<dbReference type="Gene3D" id="3.60.40.10">
    <property type="entry name" value="PPM-type phosphatase domain"/>
    <property type="match status" value="1"/>
</dbReference>
<dbReference type="Pfam" id="PF00481">
    <property type="entry name" value="PP2C"/>
    <property type="match status" value="1"/>
</dbReference>
<keyword evidence="2 4" id="KW-0378">Hydrolase</keyword>
<evidence type="ECO:0000256" key="4">
    <source>
        <dbReference type="RuleBase" id="RU003465"/>
    </source>
</evidence>
<reference evidence="7 8" key="1">
    <citation type="submission" date="2016-07" db="EMBL/GenBank/DDBJ databases">
        <title>Pervasive Adenine N6-methylation of Active Genes in Fungi.</title>
        <authorList>
            <consortium name="DOE Joint Genome Institute"/>
            <person name="Mondo S.J."/>
            <person name="Dannebaum R.O."/>
            <person name="Kuo R.C."/>
            <person name="Labutti K."/>
            <person name="Haridas S."/>
            <person name="Kuo A."/>
            <person name="Salamov A."/>
            <person name="Ahrendt S.R."/>
            <person name="Lipzen A."/>
            <person name="Sullivan W."/>
            <person name="Andreopoulos W.B."/>
            <person name="Clum A."/>
            <person name="Lindquist E."/>
            <person name="Daum C."/>
            <person name="Ramamoorthy G.K."/>
            <person name="Gryganskyi A."/>
            <person name="Culley D."/>
            <person name="Magnuson J.K."/>
            <person name="James T.Y."/>
            <person name="O'Malley M.A."/>
            <person name="Stajich J.E."/>
            <person name="Spatafora J.W."/>
            <person name="Visel A."/>
            <person name="Grigoriev I.V."/>
        </authorList>
    </citation>
    <scope>NUCLEOTIDE SEQUENCE [LARGE SCALE GENOMIC DNA]</scope>
    <source>
        <strain evidence="7 8">62-1032</strain>
    </source>
</reference>
<dbReference type="SUPFAM" id="SSF81606">
    <property type="entry name" value="PP2C-like"/>
    <property type="match status" value="1"/>
</dbReference>
<accession>A0A1Y2F4Y7</accession>
<evidence type="ECO:0000256" key="1">
    <source>
        <dbReference type="ARBA" id="ARBA00022723"/>
    </source>
</evidence>
<dbReference type="GO" id="GO:0004722">
    <property type="term" value="F:protein serine/threonine phosphatase activity"/>
    <property type="evidence" value="ECO:0007669"/>
    <property type="project" value="InterPro"/>
</dbReference>
<evidence type="ECO:0000256" key="5">
    <source>
        <dbReference type="SAM" id="MobiDB-lite"/>
    </source>
</evidence>
<dbReference type="PANTHER" id="PTHR13832">
    <property type="entry name" value="PROTEIN PHOSPHATASE 2C"/>
    <property type="match status" value="1"/>
</dbReference>
<dbReference type="FunCoup" id="A0A1Y2F4Y7">
    <property type="interactions" value="37"/>
</dbReference>
<evidence type="ECO:0000259" key="6">
    <source>
        <dbReference type="PROSITE" id="PS51746"/>
    </source>
</evidence>
<dbReference type="Proteomes" id="UP000193467">
    <property type="component" value="Unassembled WGS sequence"/>
</dbReference>
<name>A0A1Y2F4Y7_9BASI</name>
<dbReference type="GO" id="GO:0046872">
    <property type="term" value="F:metal ion binding"/>
    <property type="evidence" value="ECO:0007669"/>
    <property type="project" value="UniProtKB-KW"/>
</dbReference>
<dbReference type="CDD" id="cd00143">
    <property type="entry name" value="PP2Cc"/>
    <property type="match status" value="1"/>
</dbReference>
<comment type="caution">
    <text evidence="7">The sequence shown here is derived from an EMBL/GenBank/DDBJ whole genome shotgun (WGS) entry which is preliminary data.</text>
</comment>
<keyword evidence="8" id="KW-1185">Reference proteome</keyword>